<gene>
    <name evidence="6" type="ORF">SAMN05660209_00790</name>
</gene>
<dbReference type="SMART" id="SM00195">
    <property type="entry name" value="DSPc"/>
    <property type="match status" value="1"/>
</dbReference>
<dbReference type="PROSITE" id="PS50056">
    <property type="entry name" value="TYR_PHOSPHATASE_2"/>
    <property type="match status" value="1"/>
</dbReference>
<dbReference type="InterPro" id="IPR036705">
    <property type="entry name" value="Ribosyl_crysJ1_sf"/>
</dbReference>
<evidence type="ECO:0000256" key="2">
    <source>
        <dbReference type="ARBA" id="ARBA00022801"/>
    </source>
</evidence>
<name>A0A1H3CYD1_9ACTN</name>
<dbReference type="STRING" id="1137993.SAMN05660209_00790"/>
<keyword evidence="7" id="KW-1185">Reference proteome</keyword>
<dbReference type="SUPFAM" id="SSF52799">
    <property type="entry name" value="(Phosphotyrosine protein) phosphatases II"/>
    <property type="match status" value="1"/>
</dbReference>
<feature type="binding site" evidence="4">
    <location>
        <position position="261"/>
    </location>
    <ligand>
        <name>Mg(2+)</name>
        <dbReference type="ChEBI" id="CHEBI:18420"/>
        <label>1</label>
    </ligand>
</feature>
<dbReference type="Gene3D" id="3.90.190.10">
    <property type="entry name" value="Protein tyrosine phosphatase superfamily"/>
    <property type="match status" value="1"/>
</dbReference>
<evidence type="ECO:0000256" key="4">
    <source>
        <dbReference type="PIRSR" id="PIRSR605502-1"/>
    </source>
</evidence>
<dbReference type="GO" id="GO:0004721">
    <property type="term" value="F:phosphoprotein phosphatase activity"/>
    <property type="evidence" value="ECO:0007669"/>
    <property type="project" value="UniProtKB-KW"/>
</dbReference>
<evidence type="ECO:0000256" key="3">
    <source>
        <dbReference type="ARBA" id="ARBA00022912"/>
    </source>
</evidence>
<dbReference type="PROSITE" id="PS00383">
    <property type="entry name" value="TYR_PHOSPHATASE_1"/>
    <property type="match status" value="1"/>
</dbReference>
<comment type="similarity">
    <text evidence="1">Belongs to the ADP-ribosylglycohydrolase family.</text>
</comment>
<sequence>MSPRMHRSHRAAGALVGSAVGDALGAPFEFGPPGQFTARFPAPARGARTEMCGGGPLDREPGEFTDDTQMALLVATSLMARGGLDEADLFDRFLRWAAADPPDVGEQTRAVLGSGLPWHAAAADHVRRSGRAAGNGSLMRTTPAAVRFARDGREATMDAARRISALTHGDPAAGEGCAVMHELVRVALDGGDPLDAVPAALASVAGEHRARYAEVLAPDWTPHPGAPNGAVWPTLGSAVWALRQGTSFADVLRLVVDLGGDTDTVAAVAGGLAGAVYGMGGIPMRWSSVVHGRVPGHGERVWRLADLQQLAAALDGGAQQSYDAGVIPRIGPREVLPGIWAGNLDGARYSEQDFAVISLCRLGEPFPHGLHRMAHIADDDSNTDLDTVLADVLDDMAALRAEGHRLLVHCHGGASRTGLVLRAWLVREEGMTAAEATAHVAERWPHLGLWNDSFTAALARLEPRPRVNPPVPQLRGDVPG</sequence>
<keyword evidence="4" id="KW-0460">Magnesium</keyword>
<dbReference type="InterPro" id="IPR000387">
    <property type="entry name" value="Tyr_Pase_dom"/>
</dbReference>
<feature type="binding site" evidence="4">
    <location>
        <position position="66"/>
    </location>
    <ligand>
        <name>Mg(2+)</name>
        <dbReference type="ChEBI" id="CHEBI:18420"/>
        <label>1</label>
    </ligand>
</feature>
<dbReference type="SUPFAM" id="SSF101478">
    <property type="entry name" value="ADP-ribosylglycohydrolase"/>
    <property type="match status" value="1"/>
</dbReference>
<protein>
    <submittedName>
        <fullName evidence="6">ADP-ribosyl-[dinitrogen reductase] hydrolase</fullName>
    </submittedName>
</protein>
<reference evidence="7" key="1">
    <citation type="submission" date="2016-10" db="EMBL/GenBank/DDBJ databases">
        <authorList>
            <person name="Varghese N."/>
            <person name="Submissions S."/>
        </authorList>
    </citation>
    <scope>NUCLEOTIDE SEQUENCE [LARGE SCALE GENOMIC DNA]</scope>
    <source>
        <strain evidence="7">DSM 45422</strain>
    </source>
</reference>
<dbReference type="OrthoDB" id="9798107at2"/>
<dbReference type="PANTHER" id="PTHR16222:SF24">
    <property type="entry name" value="ADP-RIBOSYLHYDROLASE ARH3"/>
    <property type="match status" value="1"/>
</dbReference>
<evidence type="ECO:0000313" key="7">
    <source>
        <dbReference type="Proteomes" id="UP000198921"/>
    </source>
</evidence>
<feature type="binding site" evidence="4">
    <location>
        <position position="65"/>
    </location>
    <ligand>
        <name>Mg(2+)</name>
        <dbReference type="ChEBI" id="CHEBI:18420"/>
        <label>1</label>
    </ligand>
</feature>
<dbReference type="PANTHER" id="PTHR16222">
    <property type="entry name" value="ADP-RIBOSYLGLYCOHYDROLASE"/>
    <property type="match status" value="1"/>
</dbReference>
<dbReference type="Gene3D" id="1.10.4080.10">
    <property type="entry name" value="ADP-ribosylation/Crystallin J1"/>
    <property type="match status" value="1"/>
</dbReference>
<dbReference type="InterPro" id="IPR016130">
    <property type="entry name" value="Tyr_Pase_AS"/>
</dbReference>
<dbReference type="Proteomes" id="UP000198921">
    <property type="component" value="Unassembled WGS sequence"/>
</dbReference>
<dbReference type="InterPro" id="IPR000340">
    <property type="entry name" value="Dual-sp_phosphatase_cat-dom"/>
</dbReference>
<feature type="binding site" evidence="4">
    <location>
        <position position="264"/>
    </location>
    <ligand>
        <name>Mg(2+)</name>
        <dbReference type="ChEBI" id="CHEBI:18420"/>
        <label>1</label>
    </ligand>
</feature>
<dbReference type="InterPro" id="IPR020422">
    <property type="entry name" value="TYR_PHOSPHATASE_DUAL_dom"/>
</dbReference>
<dbReference type="InterPro" id="IPR050792">
    <property type="entry name" value="ADP-ribosylglycohydrolase"/>
</dbReference>
<keyword evidence="4" id="KW-0479">Metal-binding</keyword>
<dbReference type="InterPro" id="IPR029021">
    <property type="entry name" value="Prot-tyrosine_phosphatase-like"/>
</dbReference>
<dbReference type="GO" id="GO:0046872">
    <property type="term" value="F:metal ion binding"/>
    <property type="evidence" value="ECO:0007669"/>
    <property type="project" value="UniProtKB-KW"/>
</dbReference>
<dbReference type="Pfam" id="PF03747">
    <property type="entry name" value="ADP_ribosyl_GH"/>
    <property type="match status" value="1"/>
</dbReference>
<evidence type="ECO:0000313" key="6">
    <source>
        <dbReference type="EMBL" id="SDX59086.1"/>
    </source>
</evidence>
<organism evidence="6 7">
    <name type="scientific">Geodermatophilus africanus</name>
    <dbReference type="NCBI Taxonomy" id="1137993"/>
    <lineage>
        <taxon>Bacteria</taxon>
        <taxon>Bacillati</taxon>
        <taxon>Actinomycetota</taxon>
        <taxon>Actinomycetes</taxon>
        <taxon>Geodermatophilales</taxon>
        <taxon>Geodermatophilaceae</taxon>
        <taxon>Geodermatophilus</taxon>
    </lineage>
</organism>
<dbReference type="RefSeq" id="WP_091151683.1">
    <property type="nucleotide sequence ID" value="NZ_FNOT01000002.1"/>
</dbReference>
<feature type="domain" description="Tyrosine specific protein phosphatases" evidence="5">
    <location>
        <begin position="390"/>
        <end position="455"/>
    </location>
</feature>
<comment type="cofactor">
    <cofactor evidence="4">
        <name>Mg(2+)</name>
        <dbReference type="ChEBI" id="CHEBI:18420"/>
    </cofactor>
    <text evidence="4">Binds 2 magnesium ions per subunit.</text>
</comment>
<feature type="binding site" evidence="4">
    <location>
        <position position="67"/>
    </location>
    <ligand>
        <name>Mg(2+)</name>
        <dbReference type="ChEBI" id="CHEBI:18420"/>
        <label>1</label>
    </ligand>
</feature>
<keyword evidence="2 6" id="KW-0378">Hydrolase</keyword>
<dbReference type="InterPro" id="IPR005502">
    <property type="entry name" value="Ribosyl_crysJ1"/>
</dbReference>
<keyword evidence="3" id="KW-0904">Protein phosphatase</keyword>
<dbReference type="AlphaFoldDB" id="A0A1H3CYD1"/>
<dbReference type="Pfam" id="PF00782">
    <property type="entry name" value="DSPc"/>
    <property type="match status" value="1"/>
</dbReference>
<proteinExistence type="inferred from homology"/>
<evidence type="ECO:0000259" key="5">
    <source>
        <dbReference type="PROSITE" id="PS50056"/>
    </source>
</evidence>
<feature type="binding site" evidence="4">
    <location>
        <position position="263"/>
    </location>
    <ligand>
        <name>Mg(2+)</name>
        <dbReference type="ChEBI" id="CHEBI:18420"/>
        <label>1</label>
    </ligand>
</feature>
<accession>A0A1H3CYD1</accession>
<dbReference type="EMBL" id="FNOT01000002">
    <property type="protein sequence ID" value="SDX59086.1"/>
    <property type="molecule type" value="Genomic_DNA"/>
</dbReference>
<evidence type="ECO:0000256" key="1">
    <source>
        <dbReference type="ARBA" id="ARBA00010702"/>
    </source>
</evidence>